<keyword evidence="4" id="KW-0732">Signal</keyword>
<dbReference type="SMART" id="SM00028">
    <property type="entry name" value="TPR"/>
    <property type="match status" value="3"/>
</dbReference>
<dbReference type="EMBL" id="CAACVI010000009">
    <property type="protein sequence ID" value="VEN73387.1"/>
    <property type="molecule type" value="Genomic_DNA"/>
</dbReference>
<gene>
    <name evidence="5" type="ORF">EPICR_170002</name>
</gene>
<organism evidence="5">
    <name type="scientific">uncultured Desulfobacteraceae bacterium</name>
    <dbReference type="NCBI Taxonomy" id="218296"/>
    <lineage>
        <taxon>Bacteria</taxon>
        <taxon>Pseudomonadati</taxon>
        <taxon>Thermodesulfobacteriota</taxon>
        <taxon>Desulfobacteria</taxon>
        <taxon>Desulfobacterales</taxon>
        <taxon>Desulfobacteraceae</taxon>
        <taxon>environmental samples</taxon>
    </lineage>
</organism>
<dbReference type="InterPro" id="IPR050498">
    <property type="entry name" value="Ycf3"/>
</dbReference>
<dbReference type="PANTHER" id="PTHR44858">
    <property type="entry name" value="TETRATRICOPEPTIDE REPEAT PROTEIN 6"/>
    <property type="match status" value="1"/>
</dbReference>
<dbReference type="Gene3D" id="1.25.40.10">
    <property type="entry name" value="Tetratricopeptide repeat domain"/>
    <property type="match status" value="1"/>
</dbReference>
<dbReference type="PROSITE" id="PS50293">
    <property type="entry name" value="TPR_REGION"/>
    <property type="match status" value="1"/>
</dbReference>
<dbReference type="PANTHER" id="PTHR44858:SF1">
    <property type="entry name" value="UDP-N-ACETYLGLUCOSAMINE--PEPTIDE N-ACETYLGLUCOSAMINYLTRANSFERASE SPINDLY-RELATED"/>
    <property type="match status" value="1"/>
</dbReference>
<feature type="chain" id="PRO_5019715953" evidence="4">
    <location>
        <begin position="24"/>
        <end position="168"/>
    </location>
</feature>
<feature type="repeat" description="TPR" evidence="3">
    <location>
        <begin position="98"/>
        <end position="131"/>
    </location>
</feature>
<evidence type="ECO:0000256" key="4">
    <source>
        <dbReference type="SAM" id="SignalP"/>
    </source>
</evidence>
<evidence type="ECO:0000256" key="2">
    <source>
        <dbReference type="ARBA" id="ARBA00022803"/>
    </source>
</evidence>
<protein>
    <submittedName>
        <fullName evidence="5">Uncharacterized protein</fullName>
    </submittedName>
</protein>
<feature type="signal peptide" evidence="4">
    <location>
        <begin position="1"/>
        <end position="23"/>
    </location>
</feature>
<keyword evidence="2 3" id="KW-0802">TPR repeat</keyword>
<dbReference type="SUPFAM" id="SSF48452">
    <property type="entry name" value="TPR-like"/>
    <property type="match status" value="1"/>
</dbReference>
<reference evidence="5" key="1">
    <citation type="submission" date="2019-01" db="EMBL/GenBank/DDBJ databases">
        <authorList>
            <consortium name="Genoscope - CEA"/>
            <person name="William W."/>
        </authorList>
    </citation>
    <scope>NUCLEOTIDE SEQUENCE</scope>
    <source>
        <strain evidence="5">CR-1</strain>
    </source>
</reference>
<evidence type="ECO:0000256" key="1">
    <source>
        <dbReference type="ARBA" id="ARBA00022737"/>
    </source>
</evidence>
<dbReference type="AlphaFoldDB" id="A0A484HJJ7"/>
<evidence type="ECO:0000256" key="3">
    <source>
        <dbReference type="PROSITE-ProRule" id="PRU00339"/>
    </source>
</evidence>
<feature type="repeat" description="TPR" evidence="3">
    <location>
        <begin position="64"/>
        <end position="97"/>
    </location>
</feature>
<proteinExistence type="predicted"/>
<sequence length="168" mass="18706">MRLFGKKSAAFFLIVLMIGAGCAKSDDDVYHDMLLDGVASLNLDKPEKALGEFSSAIDFNPRKPGGYLGRGNALNTMGRHHEAIEAYNQALAIDPEMANAYVNRGVAHARLDRHEKAAADFKKGLELDPEIDDPPGFVRRLFEDIPDRDKGIRKYLEDYEKLKEKTGP</sequence>
<keyword evidence="1" id="KW-0677">Repeat</keyword>
<name>A0A484HJJ7_9BACT</name>
<evidence type="ECO:0000313" key="5">
    <source>
        <dbReference type="EMBL" id="VEN73387.1"/>
    </source>
</evidence>
<dbReference type="InterPro" id="IPR011990">
    <property type="entry name" value="TPR-like_helical_dom_sf"/>
</dbReference>
<dbReference type="InterPro" id="IPR019734">
    <property type="entry name" value="TPR_rpt"/>
</dbReference>
<dbReference type="PROSITE" id="PS50005">
    <property type="entry name" value="TPR"/>
    <property type="match status" value="2"/>
</dbReference>
<accession>A0A484HJJ7</accession>
<dbReference type="Pfam" id="PF13414">
    <property type="entry name" value="TPR_11"/>
    <property type="match status" value="1"/>
</dbReference>
<dbReference type="PROSITE" id="PS51257">
    <property type="entry name" value="PROKAR_LIPOPROTEIN"/>
    <property type="match status" value="1"/>
</dbReference>